<dbReference type="PROSITE" id="PS50013">
    <property type="entry name" value="CHROMO_2"/>
    <property type="match status" value="1"/>
</dbReference>
<dbReference type="GO" id="GO:0006338">
    <property type="term" value="P:chromatin remodeling"/>
    <property type="evidence" value="ECO:0007669"/>
    <property type="project" value="UniProtKB-ARBA"/>
</dbReference>
<dbReference type="InterPro" id="IPR000953">
    <property type="entry name" value="Chromo/chromo_shadow_dom"/>
</dbReference>
<sequence>MASLKEYKDHRATKKLSERWLGHFEVLKKVGSHAYYLKLPLKWKSVYPGFHVSSLEPVKQSSIPNWNQFPPPQILMEEQEEWEVAQVLDSKIKRPKLWYLVQWKGFGEDPEGTMWDPDLNLTSSPDLVKYSHSFYPDKPGPNTSRV</sequence>
<proteinExistence type="predicted"/>
<dbReference type="AlphaFoldDB" id="A0A9Q3JEA9"/>
<comment type="caution">
    <text evidence="2">The sequence shown here is derived from an EMBL/GenBank/DDBJ whole genome shotgun (WGS) entry which is preliminary data.</text>
</comment>
<dbReference type="SUPFAM" id="SSF54160">
    <property type="entry name" value="Chromo domain-like"/>
    <property type="match status" value="1"/>
</dbReference>
<dbReference type="CDD" id="cd00024">
    <property type="entry name" value="CD_CSD"/>
    <property type="match status" value="1"/>
</dbReference>
<dbReference type="InterPro" id="IPR056924">
    <property type="entry name" value="SH3_Tf2-1"/>
</dbReference>
<evidence type="ECO:0000313" key="2">
    <source>
        <dbReference type="EMBL" id="MBW0560259.1"/>
    </source>
</evidence>
<feature type="domain" description="Chromo" evidence="1">
    <location>
        <begin position="82"/>
        <end position="129"/>
    </location>
</feature>
<evidence type="ECO:0000259" key="1">
    <source>
        <dbReference type="PROSITE" id="PS50013"/>
    </source>
</evidence>
<keyword evidence="3" id="KW-1185">Reference proteome</keyword>
<dbReference type="EMBL" id="AVOT02069329">
    <property type="protein sequence ID" value="MBW0560259.1"/>
    <property type="molecule type" value="Genomic_DNA"/>
</dbReference>
<dbReference type="Proteomes" id="UP000765509">
    <property type="component" value="Unassembled WGS sequence"/>
</dbReference>
<dbReference type="InterPro" id="IPR016197">
    <property type="entry name" value="Chromo-like_dom_sf"/>
</dbReference>
<dbReference type="Gene3D" id="2.40.50.40">
    <property type="match status" value="1"/>
</dbReference>
<dbReference type="Pfam" id="PF24626">
    <property type="entry name" value="SH3_Tf2-1"/>
    <property type="match status" value="1"/>
</dbReference>
<protein>
    <recommendedName>
        <fullName evidence="1">Chromo domain-containing protein</fullName>
    </recommendedName>
</protein>
<name>A0A9Q3JEA9_9BASI</name>
<reference evidence="2" key="1">
    <citation type="submission" date="2021-03" db="EMBL/GenBank/DDBJ databases">
        <title>Draft genome sequence of rust myrtle Austropuccinia psidii MF-1, a brazilian biotype.</title>
        <authorList>
            <person name="Quecine M.C."/>
            <person name="Pachon D.M.R."/>
            <person name="Bonatelli M.L."/>
            <person name="Correr F.H."/>
            <person name="Franceschini L.M."/>
            <person name="Leite T.F."/>
            <person name="Margarido G.R.A."/>
            <person name="Almeida C.A."/>
            <person name="Ferrarezi J.A."/>
            <person name="Labate C.A."/>
        </authorList>
    </citation>
    <scope>NUCLEOTIDE SEQUENCE</scope>
    <source>
        <strain evidence="2">MF-1</strain>
    </source>
</reference>
<gene>
    <name evidence="2" type="ORF">O181_099974</name>
</gene>
<evidence type="ECO:0000313" key="3">
    <source>
        <dbReference type="Proteomes" id="UP000765509"/>
    </source>
</evidence>
<organism evidence="2 3">
    <name type="scientific">Austropuccinia psidii MF-1</name>
    <dbReference type="NCBI Taxonomy" id="1389203"/>
    <lineage>
        <taxon>Eukaryota</taxon>
        <taxon>Fungi</taxon>
        <taxon>Dikarya</taxon>
        <taxon>Basidiomycota</taxon>
        <taxon>Pucciniomycotina</taxon>
        <taxon>Pucciniomycetes</taxon>
        <taxon>Pucciniales</taxon>
        <taxon>Sphaerophragmiaceae</taxon>
        <taxon>Austropuccinia</taxon>
    </lineage>
</organism>
<accession>A0A9Q3JEA9</accession>